<gene>
    <name evidence="1" type="ORF">OSB1V03_LOCUS14746</name>
</gene>
<dbReference type="AlphaFoldDB" id="A0A7R9L3A6"/>
<sequence length="157" mass="17960">MTIVFDMRKGVHKIEEPIRTPIVRVNDVKSEDVNNSQKIHLSIPRVRVQTPSAQSLRSRSLSVPSMADNILLDYNSISKSINSRVNEHLITLSSRHWGSQSSYPSEPVNRVNAGREEIDLNNENNDTFLTQNYTHYNKPIVKTSHFSFLNRTKSVDN</sequence>
<evidence type="ECO:0000313" key="2">
    <source>
        <dbReference type="Proteomes" id="UP000759131"/>
    </source>
</evidence>
<reference evidence="1" key="1">
    <citation type="submission" date="2020-11" db="EMBL/GenBank/DDBJ databases">
        <authorList>
            <person name="Tran Van P."/>
        </authorList>
    </citation>
    <scope>NUCLEOTIDE SEQUENCE</scope>
</reference>
<evidence type="ECO:0000313" key="1">
    <source>
        <dbReference type="EMBL" id="CAD7634350.1"/>
    </source>
</evidence>
<proteinExistence type="predicted"/>
<name>A0A7R9L3A6_9ACAR</name>
<dbReference type="EMBL" id="OC869034">
    <property type="protein sequence ID" value="CAD7634350.1"/>
    <property type="molecule type" value="Genomic_DNA"/>
</dbReference>
<accession>A0A7R9L3A6</accession>
<protein>
    <submittedName>
        <fullName evidence="1">Uncharacterized protein</fullName>
    </submittedName>
</protein>
<dbReference type="Proteomes" id="UP000759131">
    <property type="component" value="Unassembled WGS sequence"/>
</dbReference>
<keyword evidence="2" id="KW-1185">Reference proteome</keyword>
<dbReference type="EMBL" id="CAJPIZ010014459">
    <property type="protein sequence ID" value="CAG2114780.1"/>
    <property type="molecule type" value="Genomic_DNA"/>
</dbReference>
<organism evidence="1">
    <name type="scientific">Medioppia subpectinata</name>
    <dbReference type="NCBI Taxonomy" id="1979941"/>
    <lineage>
        <taxon>Eukaryota</taxon>
        <taxon>Metazoa</taxon>
        <taxon>Ecdysozoa</taxon>
        <taxon>Arthropoda</taxon>
        <taxon>Chelicerata</taxon>
        <taxon>Arachnida</taxon>
        <taxon>Acari</taxon>
        <taxon>Acariformes</taxon>
        <taxon>Sarcoptiformes</taxon>
        <taxon>Oribatida</taxon>
        <taxon>Brachypylina</taxon>
        <taxon>Oppioidea</taxon>
        <taxon>Oppiidae</taxon>
        <taxon>Medioppia</taxon>
    </lineage>
</organism>